<comment type="similarity">
    <text evidence="1 9">Belongs to the phosphoenolpyruvate carboxykinase [GTP] family.</text>
</comment>
<feature type="binding site" evidence="9">
    <location>
        <begin position="225"/>
        <end position="227"/>
    </location>
    <ligand>
        <name>substrate</name>
    </ligand>
</feature>
<feature type="binding site" evidence="9">
    <location>
        <position position="303"/>
    </location>
    <ligand>
        <name>Mn(2+)</name>
        <dbReference type="ChEBI" id="CHEBI:29035"/>
    </ligand>
</feature>
<dbReference type="Gene3D" id="2.170.8.10">
    <property type="entry name" value="Phosphoenolpyruvate Carboxykinase, domain 2"/>
    <property type="match status" value="1"/>
</dbReference>
<evidence type="ECO:0000256" key="1">
    <source>
        <dbReference type="ARBA" id="ARBA00005796"/>
    </source>
</evidence>
<organism evidence="12 13">
    <name type="scientific">Ottowia thiooxydans</name>
    <dbReference type="NCBI Taxonomy" id="219182"/>
    <lineage>
        <taxon>Bacteria</taxon>
        <taxon>Pseudomonadati</taxon>
        <taxon>Pseudomonadota</taxon>
        <taxon>Betaproteobacteria</taxon>
        <taxon>Burkholderiales</taxon>
        <taxon>Comamonadaceae</taxon>
        <taxon>Ottowia</taxon>
    </lineage>
</organism>
<accession>A0ABV2QBB6</accession>
<dbReference type="Gene3D" id="3.90.228.20">
    <property type="match status" value="1"/>
</dbReference>
<comment type="subcellular location">
    <subcellularLocation>
        <location evidence="9">Cytoplasm</location>
    </subcellularLocation>
</comment>
<evidence type="ECO:0000256" key="6">
    <source>
        <dbReference type="ARBA" id="ARBA00023134"/>
    </source>
</evidence>
<feature type="binding site" evidence="9">
    <location>
        <begin position="277"/>
        <end position="282"/>
    </location>
    <ligand>
        <name>GTP</name>
        <dbReference type="ChEBI" id="CHEBI:37565"/>
    </ligand>
</feature>
<keyword evidence="2 9" id="KW-0312">Gluconeogenesis</keyword>
<dbReference type="PANTHER" id="PTHR11561">
    <property type="entry name" value="PHOSPHOENOLPYRUVATE CARBOXYKINASE"/>
    <property type="match status" value="1"/>
</dbReference>
<feature type="binding site" evidence="9">
    <location>
        <position position="84"/>
    </location>
    <ligand>
        <name>substrate</name>
    </ligand>
</feature>
<dbReference type="InterPro" id="IPR035077">
    <property type="entry name" value="PEP_carboxykinase_GTP_C"/>
</dbReference>
<dbReference type="InterPro" id="IPR013035">
    <property type="entry name" value="PEP_carboxykinase_C"/>
</dbReference>
<name>A0ABV2QBB6_9BURK</name>
<dbReference type="InterPro" id="IPR035078">
    <property type="entry name" value="PEP_carboxykinase_GTP_N"/>
</dbReference>
<evidence type="ECO:0000256" key="4">
    <source>
        <dbReference type="ARBA" id="ARBA00022741"/>
    </source>
</evidence>
<keyword evidence="8 9" id="KW-0456">Lyase</keyword>
<comment type="subunit">
    <text evidence="9">Monomer.</text>
</comment>
<proteinExistence type="inferred from homology"/>
<dbReference type="NCBIfam" id="NF003253">
    <property type="entry name" value="PRK04210.1"/>
    <property type="match status" value="1"/>
</dbReference>
<feature type="binding site" evidence="9">
    <location>
        <position position="254"/>
    </location>
    <ligand>
        <name>Mn(2+)</name>
        <dbReference type="ChEBI" id="CHEBI:29035"/>
    </ligand>
</feature>
<comment type="function">
    <text evidence="9">Catalyzes the conversion of oxaloacetate (OAA) to phosphoenolpyruvate (PEP), the rate-limiting step in the metabolic pathway that produces glucose from lactate and other precursors derived from the citric acid cycle.</text>
</comment>
<evidence type="ECO:0000313" key="12">
    <source>
        <dbReference type="EMBL" id="MET4578227.1"/>
    </source>
</evidence>
<keyword evidence="13" id="KW-1185">Reference proteome</keyword>
<dbReference type="PANTHER" id="PTHR11561:SF0">
    <property type="entry name" value="PHOSPHOENOLPYRUVATE CARBOXYKINASE [GTP]-RELATED"/>
    <property type="match status" value="1"/>
</dbReference>
<keyword evidence="9" id="KW-0963">Cytoplasm</keyword>
<dbReference type="InterPro" id="IPR018091">
    <property type="entry name" value="PEP_carboxykin_GTP_CS"/>
</dbReference>
<dbReference type="Pfam" id="PF17297">
    <property type="entry name" value="PEPCK_N"/>
    <property type="match status" value="1"/>
</dbReference>
<sequence>MNAPVMQGTPINAPDFVKNAQLISWVGDMVALCKPAQVYWCDGSEAEYQRLCQQLVDAGTLTKLNPAKRPGSFLARSDPSDVARVEDRTFICSETQEGAGPTNNWTPPAEMRAKLQPLFDGCMSGRTMYVVPFSMGPLGSPIAHIGVELSDSAYVAVNMKMMTRMGKGAIEVLGENGHFVPCVHTVGAPLAAGEKDKTSWPCNPDVKYIVHYPETREIWSYGSGYGGNALLGKKCLALRIASKMGQDEGWLAEHMLILGVTNPQGKKYHVAAAFPSACGKTNFSMLVPPEGFEGWKVTTIGDDIAWIKPAADGRLYAINPEAGYFGVAPGTNTLTNPNCMSTLTKDVIFTNVALTDDGDVWWEGMEKDQGNQLPSHLIDWQGNDWTPEDGKAGKKAAHANARFTVSATNNPAIDPAWDDPAGVPIDAFVFGGRRSTTVPLITEARNWTEGVYMAATMGSETTAAAFGAQGVVRRDPFAMLPFCGYNMADYFGHWLNLGEKLRAQGAKLPAIYCVNWFRKGEDGKFVWPGYGENMRVLKWIIDRAENKAAGEQTLFGIAPSYGEINWTGLSFTPEQFATVTSVDKAAWQDEFRLHDELFAQLAQGLPEALTATKASLEERLAELR</sequence>
<dbReference type="SUPFAM" id="SSF53795">
    <property type="entry name" value="PEP carboxykinase-like"/>
    <property type="match status" value="1"/>
</dbReference>
<dbReference type="EMBL" id="JBEPSH010000006">
    <property type="protein sequence ID" value="MET4578227.1"/>
    <property type="molecule type" value="Genomic_DNA"/>
</dbReference>
<evidence type="ECO:0000256" key="9">
    <source>
        <dbReference type="HAMAP-Rule" id="MF_00452"/>
    </source>
</evidence>
<dbReference type="GO" id="GO:0004613">
    <property type="term" value="F:phosphoenolpyruvate carboxykinase (GTP) activity"/>
    <property type="evidence" value="ECO:0007669"/>
    <property type="project" value="UniProtKB-EC"/>
</dbReference>
<feature type="binding site" evidence="9">
    <location>
        <position position="234"/>
    </location>
    <ligand>
        <name>Mn(2+)</name>
        <dbReference type="ChEBI" id="CHEBI:29035"/>
    </ligand>
</feature>
<comment type="catalytic activity">
    <reaction evidence="9">
        <text>oxaloacetate + GTP = phosphoenolpyruvate + GDP + CO2</text>
        <dbReference type="Rhea" id="RHEA:10388"/>
        <dbReference type="ChEBI" id="CHEBI:16452"/>
        <dbReference type="ChEBI" id="CHEBI:16526"/>
        <dbReference type="ChEBI" id="CHEBI:37565"/>
        <dbReference type="ChEBI" id="CHEBI:58189"/>
        <dbReference type="ChEBI" id="CHEBI:58702"/>
        <dbReference type="EC" id="4.1.1.32"/>
    </reaction>
</comment>
<dbReference type="PIRSF" id="PIRSF001348">
    <property type="entry name" value="PEP_carboxykinase_GTP"/>
    <property type="match status" value="1"/>
</dbReference>
<dbReference type="RefSeq" id="WP_354445283.1">
    <property type="nucleotide sequence ID" value="NZ_JBEPSH010000006.1"/>
</dbReference>
<dbReference type="Gene3D" id="3.40.449.10">
    <property type="entry name" value="Phosphoenolpyruvate Carboxykinase, domain 1"/>
    <property type="match status" value="1"/>
</dbReference>
<gene>
    <name evidence="9" type="primary">pckG</name>
    <name evidence="12" type="ORF">ABIE13_003343</name>
</gene>
<dbReference type="InterPro" id="IPR008209">
    <property type="entry name" value="PEP_carboxykinase_GTP"/>
</dbReference>
<evidence type="ECO:0000256" key="2">
    <source>
        <dbReference type="ARBA" id="ARBA00022432"/>
    </source>
</evidence>
<feature type="binding site" evidence="9">
    <location>
        <position position="276"/>
    </location>
    <ligand>
        <name>substrate</name>
    </ligand>
</feature>
<evidence type="ECO:0000256" key="7">
    <source>
        <dbReference type="ARBA" id="ARBA00023211"/>
    </source>
</evidence>
<evidence type="ECO:0000256" key="3">
    <source>
        <dbReference type="ARBA" id="ARBA00022723"/>
    </source>
</evidence>
<evidence type="ECO:0000256" key="8">
    <source>
        <dbReference type="ARBA" id="ARBA00023239"/>
    </source>
</evidence>
<dbReference type="PROSITE" id="PS00505">
    <property type="entry name" value="PEPCK_GTP"/>
    <property type="match status" value="1"/>
</dbReference>
<protein>
    <recommendedName>
        <fullName evidence="9">Phosphoenolpyruvate carboxykinase [GTP]</fullName>
        <shortName evidence="9">PEP carboxykinase</shortName>
        <shortName evidence="9">PEPCK</shortName>
        <ecNumber evidence="9">4.1.1.32</ecNumber>
    </recommendedName>
    <alternativeName>
        <fullName evidence="9">GTP-dependent phosphoenolpyruvate carboxykinase</fullName>
        <shortName evidence="9">GTP-PEPCK</shortName>
    </alternativeName>
</protein>
<keyword evidence="3 9" id="KW-0479">Metal-binding</keyword>
<feature type="binding site" evidence="9">
    <location>
        <begin position="530"/>
        <end position="533"/>
    </location>
    <ligand>
        <name>GTP</name>
        <dbReference type="ChEBI" id="CHEBI:37565"/>
    </ligand>
</feature>
<evidence type="ECO:0000259" key="10">
    <source>
        <dbReference type="Pfam" id="PF00821"/>
    </source>
</evidence>
<keyword evidence="4 9" id="KW-0547">Nucleotide-binding</keyword>
<dbReference type="SUPFAM" id="SSF68923">
    <property type="entry name" value="PEP carboxykinase N-terminal domain"/>
    <property type="match status" value="1"/>
</dbReference>
<dbReference type="InterPro" id="IPR008210">
    <property type="entry name" value="PEP_carboxykinase_N"/>
</dbReference>
<keyword evidence="7 9" id="KW-0464">Manganese</keyword>
<comment type="cofactor">
    <cofactor evidence="9">
        <name>Mn(2+)</name>
        <dbReference type="ChEBI" id="CHEBI:29035"/>
    </cofactor>
    <text evidence="9">Binds 1 Mn(2+) ion per subunit.</text>
</comment>
<reference evidence="12 13" key="1">
    <citation type="submission" date="2024-06" db="EMBL/GenBank/DDBJ databases">
        <title>Sorghum-associated microbial communities from plants grown in Nebraska, USA.</title>
        <authorList>
            <person name="Schachtman D."/>
        </authorList>
    </citation>
    <scope>NUCLEOTIDE SEQUENCE [LARGE SCALE GENOMIC DNA]</scope>
    <source>
        <strain evidence="12 13">2709</strain>
    </source>
</reference>
<feature type="domain" description="Phosphoenolpyruvate carboxykinase C-terminal P-loop" evidence="10">
    <location>
        <begin position="250"/>
        <end position="619"/>
    </location>
</feature>
<feature type="domain" description="Phosphoenolpyruvate carboxykinase GTP-utilising N-terminal" evidence="11">
    <location>
        <begin position="25"/>
        <end position="245"/>
    </location>
</feature>
<keyword evidence="6 9" id="KW-0342">GTP-binding</keyword>
<dbReference type="Pfam" id="PF00821">
    <property type="entry name" value="PEPCK_GTP"/>
    <property type="match status" value="1"/>
</dbReference>
<evidence type="ECO:0000313" key="13">
    <source>
        <dbReference type="Proteomes" id="UP001549320"/>
    </source>
</evidence>
<dbReference type="EC" id="4.1.1.32" evidence="9"/>
<comment type="pathway">
    <text evidence="9">Carbohydrate biosynthesis; gluconeogenesis.</text>
</comment>
<keyword evidence="5 9" id="KW-0210">Decarboxylase</keyword>
<dbReference type="HAMAP" id="MF_00452">
    <property type="entry name" value="PEPCK_GTP"/>
    <property type="match status" value="1"/>
</dbReference>
<evidence type="ECO:0000259" key="11">
    <source>
        <dbReference type="Pfam" id="PF17297"/>
    </source>
</evidence>
<feature type="binding site" evidence="9">
    <location>
        <position position="433"/>
    </location>
    <ligand>
        <name>GTP</name>
        <dbReference type="ChEBI" id="CHEBI:37565"/>
    </ligand>
</feature>
<dbReference type="CDD" id="cd00819">
    <property type="entry name" value="PEPCK_GTP"/>
    <property type="match status" value="1"/>
</dbReference>
<dbReference type="Proteomes" id="UP001549320">
    <property type="component" value="Unassembled WGS sequence"/>
</dbReference>
<feature type="binding site" evidence="9">
    <location>
        <position position="402"/>
    </location>
    <ligand>
        <name>GTP</name>
        <dbReference type="ChEBI" id="CHEBI:37565"/>
    </ligand>
</feature>
<comment type="caution">
    <text evidence="12">The sequence shown here is derived from an EMBL/GenBank/DDBJ whole genome shotgun (WGS) entry which is preliminary data.</text>
</comment>
<evidence type="ECO:0000256" key="5">
    <source>
        <dbReference type="ARBA" id="ARBA00022793"/>
    </source>
</evidence>
<feature type="active site" evidence="9">
    <location>
        <position position="278"/>
    </location>
</feature>
<feature type="binding site" evidence="9">
    <location>
        <begin position="400"/>
        <end position="402"/>
    </location>
    <ligand>
        <name>substrate</name>
    </ligand>
</feature>